<proteinExistence type="predicted"/>
<dbReference type="RefSeq" id="WP_089383102.1">
    <property type="nucleotide sequence ID" value="NZ_FZNQ01000001.1"/>
</dbReference>
<sequence>MDIRTALILGAVVLVAGAVGVAAVPGALDDPRVDDPPDRPSHLSVGDVVVEPNEVGGATADLDMKLDLEHRGGAAENVTVRYRAIDDTSGLLVDETTVPVGDIEPESTDPTDRERPTEHTVNGSLAVDREGGYQLEAVVYEDGTRQTTQSTSVSGVSALTPSYADSHVGFTDGDIWPTVSVSVREADDGTATLSTSAAVTNGGDERSENLELRVLVRQADSNVVADDATETVQAIRPGRTATVDTTVDVPDGYNYYIDVALWDDDVLIDETQSVANLDPQETIDANETVESVEFAVEDFAEDDVADDAADVVEDEPVDDVEDVEDEDAPGFGVFAAVLALVVAALYARRLV</sequence>
<evidence type="ECO:0000256" key="2">
    <source>
        <dbReference type="SAM" id="MobiDB-lite"/>
    </source>
</evidence>
<dbReference type="Proteomes" id="UP000198397">
    <property type="component" value="Unassembled WGS sequence"/>
</dbReference>
<dbReference type="InterPro" id="IPR055913">
    <property type="entry name" value="DUF7490"/>
</dbReference>
<feature type="domain" description="DUF7490" evidence="3">
    <location>
        <begin position="176"/>
        <end position="278"/>
    </location>
</feature>
<dbReference type="EMBL" id="FZNQ01000001">
    <property type="protein sequence ID" value="SNR23388.1"/>
    <property type="molecule type" value="Genomic_DNA"/>
</dbReference>
<dbReference type="OrthoDB" id="50312at2157"/>
<name>A0A238UMX0_HALVU</name>
<dbReference type="GO" id="GO:0030115">
    <property type="term" value="C:S-layer"/>
    <property type="evidence" value="ECO:0007669"/>
    <property type="project" value="UniProtKB-SubCell"/>
</dbReference>
<evidence type="ECO:0000313" key="4">
    <source>
        <dbReference type="EMBL" id="SNR23388.1"/>
    </source>
</evidence>
<dbReference type="Pfam" id="PF24318">
    <property type="entry name" value="DUF7490"/>
    <property type="match status" value="2"/>
</dbReference>
<keyword evidence="1" id="KW-0732">Signal</keyword>
<feature type="domain" description="DUF7490" evidence="3">
    <location>
        <begin position="43"/>
        <end position="156"/>
    </location>
</feature>
<protein>
    <submittedName>
        <fullName evidence="4">PGF-CTERM protein</fullName>
    </submittedName>
</protein>
<feature type="region of interest" description="Disordered" evidence="2">
    <location>
        <begin position="26"/>
        <end position="45"/>
    </location>
</feature>
<dbReference type="InterPro" id="IPR026371">
    <property type="entry name" value="PGF_CTERM"/>
</dbReference>
<dbReference type="AlphaFoldDB" id="A0A238UMX0"/>
<organism evidence="4 5">
    <name type="scientific">Halorubrum vacuolatum</name>
    <name type="common">Natronobacterium vacuolatum</name>
    <dbReference type="NCBI Taxonomy" id="63740"/>
    <lineage>
        <taxon>Archaea</taxon>
        <taxon>Methanobacteriati</taxon>
        <taxon>Methanobacteriota</taxon>
        <taxon>Stenosarchaea group</taxon>
        <taxon>Halobacteria</taxon>
        <taxon>Halobacteriales</taxon>
        <taxon>Haloferacaceae</taxon>
        <taxon>Halorubrum</taxon>
    </lineage>
</organism>
<evidence type="ECO:0000313" key="5">
    <source>
        <dbReference type="Proteomes" id="UP000198397"/>
    </source>
</evidence>
<evidence type="ECO:0000259" key="3">
    <source>
        <dbReference type="Pfam" id="PF24318"/>
    </source>
</evidence>
<feature type="compositionally biased region" description="Basic and acidic residues" evidence="2">
    <location>
        <begin position="29"/>
        <end position="41"/>
    </location>
</feature>
<gene>
    <name evidence="4" type="ORF">SAMN06264855_101109</name>
</gene>
<reference evidence="4 5" key="1">
    <citation type="submission" date="2017-06" db="EMBL/GenBank/DDBJ databases">
        <authorList>
            <person name="Kim H.J."/>
            <person name="Triplett B.A."/>
        </authorList>
    </citation>
    <scope>NUCLEOTIDE SEQUENCE [LARGE SCALE GENOMIC DNA]</scope>
    <source>
        <strain evidence="4 5">DSM 8800</strain>
    </source>
</reference>
<dbReference type="NCBIfam" id="TIGR04126">
    <property type="entry name" value="PGF_CTERM"/>
    <property type="match status" value="1"/>
</dbReference>
<accession>A0A238UMX0</accession>
<evidence type="ECO:0000256" key="1">
    <source>
        <dbReference type="ARBA" id="ARBA00022729"/>
    </source>
</evidence>
<keyword evidence="5" id="KW-1185">Reference proteome</keyword>
<dbReference type="GO" id="GO:0005886">
    <property type="term" value="C:plasma membrane"/>
    <property type="evidence" value="ECO:0007669"/>
    <property type="project" value="UniProtKB-SubCell"/>
</dbReference>
<feature type="region of interest" description="Disordered" evidence="2">
    <location>
        <begin position="100"/>
        <end position="119"/>
    </location>
</feature>